<evidence type="ECO:0000313" key="5">
    <source>
        <dbReference type="EMBL" id="PQO37599.1"/>
    </source>
</evidence>
<dbReference type="Gene3D" id="1.10.10.60">
    <property type="entry name" value="Homeodomain-like"/>
    <property type="match status" value="2"/>
</dbReference>
<dbReference type="InterPro" id="IPR018060">
    <property type="entry name" value="HTH_AraC"/>
</dbReference>
<reference evidence="5 6" key="1">
    <citation type="submission" date="2018-02" db="EMBL/GenBank/DDBJ databases">
        <title>Comparative genomes isolates from brazilian mangrove.</title>
        <authorList>
            <person name="Araujo J.E."/>
            <person name="Taketani R.G."/>
            <person name="Silva M.C.P."/>
            <person name="Loureco M.V."/>
            <person name="Andreote F.D."/>
        </authorList>
    </citation>
    <scope>NUCLEOTIDE SEQUENCE [LARGE SCALE GENOMIC DNA]</scope>
    <source>
        <strain evidence="5 6">Hex-1 MGV</strain>
    </source>
</reference>
<keyword evidence="3" id="KW-0804">Transcription</keyword>
<evidence type="ECO:0000256" key="3">
    <source>
        <dbReference type="ARBA" id="ARBA00023163"/>
    </source>
</evidence>
<dbReference type="PANTHER" id="PTHR46796">
    <property type="entry name" value="HTH-TYPE TRANSCRIPTIONAL ACTIVATOR RHAS-RELATED"/>
    <property type="match status" value="1"/>
</dbReference>
<accession>A0A2S8FZH8</accession>
<dbReference type="PROSITE" id="PS01124">
    <property type="entry name" value="HTH_ARAC_FAMILY_2"/>
    <property type="match status" value="1"/>
</dbReference>
<dbReference type="InterPro" id="IPR020449">
    <property type="entry name" value="Tscrpt_reg_AraC-type_HTH"/>
</dbReference>
<dbReference type="OrthoDB" id="9807321at2"/>
<dbReference type="InterPro" id="IPR050204">
    <property type="entry name" value="AraC_XylS_family_regulators"/>
</dbReference>
<dbReference type="GO" id="GO:0043565">
    <property type="term" value="F:sequence-specific DNA binding"/>
    <property type="evidence" value="ECO:0007669"/>
    <property type="project" value="InterPro"/>
</dbReference>
<feature type="domain" description="HTH araC/xylS-type" evidence="4">
    <location>
        <begin position="224"/>
        <end position="323"/>
    </location>
</feature>
<dbReference type="Pfam" id="PF12833">
    <property type="entry name" value="HTH_18"/>
    <property type="match status" value="1"/>
</dbReference>
<dbReference type="SUPFAM" id="SSF46689">
    <property type="entry name" value="Homeodomain-like"/>
    <property type="match status" value="2"/>
</dbReference>
<dbReference type="PRINTS" id="PR00032">
    <property type="entry name" value="HTHARAC"/>
</dbReference>
<dbReference type="AlphaFoldDB" id="A0A2S8FZH8"/>
<dbReference type="EMBL" id="PUHY01000005">
    <property type="protein sequence ID" value="PQO37599.1"/>
    <property type="molecule type" value="Genomic_DNA"/>
</dbReference>
<evidence type="ECO:0000256" key="2">
    <source>
        <dbReference type="ARBA" id="ARBA00023125"/>
    </source>
</evidence>
<sequence length="324" mass="36696">MIFCGGNMSVLDNILTRRDQLRMSLDDWDRYNSFPRPTSESLLAIEYFRSIDTPFEIIEVIASEAISSNHTSNEFVLSMLVQSASHSPLEVDFGHGKFLRGNAPGLFVFGDLRQPHSLQGIGPFNSIQLSLDVDVLQDRIRELTGHTNISLDRLHAQAFEDDILKAMVGQLMGLCRSGYHREQTAGPSRVDKALDQIGIRLANLAKLDVPELTDSDKLQPISIRRVLEYIHTYFDQKLSRNQLAAIAQVTPSHFSRLFHSSVGVAPKQYILRLRIREARRLLKDCPDLAITDISQRLGFIDTPHFSREFQRQTGVSPAAYRRHV</sequence>
<dbReference type="SMART" id="SM00342">
    <property type="entry name" value="HTH_ARAC"/>
    <property type="match status" value="1"/>
</dbReference>
<comment type="caution">
    <text evidence="5">The sequence shown here is derived from an EMBL/GenBank/DDBJ whole genome shotgun (WGS) entry which is preliminary data.</text>
</comment>
<dbReference type="InterPro" id="IPR009057">
    <property type="entry name" value="Homeodomain-like_sf"/>
</dbReference>
<protein>
    <recommendedName>
        <fullName evidence="4">HTH araC/xylS-type domain-containing protein</fullName>
    </recommendedName>
</protein>
<keyword evidence="2" id="KW-0238">DNA-binding</keyword>
<dbReference type="GO" id="GO:0003700">
    <property type="term" value="F:DNA-binding transcription factor activity"/>
    <property type="evidence" value="ECO:0007669"/>
    <property type="project" value="InterPro"/>
</dbReference>
<dbReference type="RefSeq" id="WP_105328848.1">
    <property type="nucleotide sequence ID" value="NZ_PUHY01000005.1"/>
</dbReference>
<dbReference type="InterPro" id="IPR018062">
    <property type="entry name" value="HTH_AraC-typ_CS"/>
</dbReference>
<evidence type="ECO:0000259" key="4">
    <source>
        <dbReference type="PROSITE" id="PS01124"/>
    </source>
</evidence>
<evidence type="ECO:0000313" key="6">
    <source>
        <dbReference type="Proteomes" id="UP000238322"/>
    </source>
</evidence>
<keyword evidence="1" id="KW-0805">Transcription regulation</keyword>
<organism evidence="5 6">
    <name type="scientific">Blastopirellula marina</name>
    <dbReference type="NCBI Taxonomy" id="124"/>
    <lineage>
        <taxon>Bacteria</taxon>
        <taxon>Pseudomonadati</taxon>
        <taxon>Planctomycetota</taxon>
        <taxon>Planctomycetia</taxon>
        <taxon>Pirellulales</taxon>
        <taxon>Pirellulaceae</taxon>
        <taxon>Blastopirellula</taxon>
    </lineage>
</organism>
<evidence type="ECO:0000256" key="1">
    <source>
        <dbReference type="ARBA" id="ARBA00023015"/>
    </source>
</evidence>
<dbReference type="PROSITE" id="PS00041">
    <property type="entry name" value="HTH_ARAC_FAMILY_1"/>
    <property type="match status" value="1"/>
</dbReference>
<gene>
    <name evidence="5" type="ORF">C5Y83_06545</name>
</gene>
<name>A0A2S8FZH8_9BACT</name>
<proteinExistence type="predicted"/>
<dbReference type="Proteomes" id="UP000238322">
    <property type="component" value="Unassembled WGS sequence"/>
</dbReference>